<accession>A0A2G2ZV17</accession>
<gene>
    <name evidence="4" type="ORF">T459_07923</name>
</gene>
<evidence type="ECO:0000256" key="3">
    <source>
        <dbReference type="ARBA" id="ARBA00023326"/>
    </source>
</evidence>
<keyword evidence="5" id="KW-1185">Reference proteome</keyword>
<organism evidence="4 5">
    <name type="scientific">Capsicum annuum</name>
    <name type="common">Capsicum pepper</name>
    <dbReference type="NCBI Taxonomy" id="4072"/>
    <lineage>
        <taxon>Eukaryota</taxon>
        <taxon>Viridiplantae</taxon>
        <taxon>Streptophyta</taxon>
        <taxon>Embryophyta</taxon>
        <taxon>Tracheophyta</taxon>
        <taxon>Spermatophyta</taxon>
        <taxon>Magnoliopsida</taxon>
        <taxon>eudicotyledons</taxon>
        <taxon>Gunneridae</taxon>
        <taxon>Pentapetalae</taxon>
        <taxon>asterids</taxon>
        <taxon>lamiids</taxon>
        <taxon>Solanales</taxon>
        <taxon>Solanaceae</taxon>
        <taxon>Solanoideae</taxon>
        <taxon>Capsiceae</taxon>
        <taxon>Capsicum</taxon>
    </lineage>
</organism>
<evidence type="ECO:0000313" key="5">
    <source>
        <dbReference type="Proteomes" id="UP000222542"/>
    </source>
</evidence>
<reference evidence="4 5" key="2">
    <citation type="journal article" date="2017" name="Genome Biol.">
        <title>New reference genome sequences of hot pepper reveal the massive evolution of plant disease-resistance genes by retroduplication.</title>
        <authorList>
            <person name="Kim S."/>
            <person name="Park J."/>
            <person name="Yeom S.I."/>
            <person name="Kim Y.M."/>
            <person name="Seo E."/>
            <person name="Kim K.T."/>
            <person name="Kim M.S."/>
            <person name="Lee J.M."/>
            <person name="Cheong K."/>
            <person name="Shin H.S."/>
            <person name="Kim S.B."/>
            <person name="Han K."/>
            <person name="Lee J."/>
            <person name="Park M."/>
            <person name="Lee H.A."/>
            <person name="Lee H.Y."/>
            <person name="Lee Y."/>
            <person name="Oh S."/>
            <person name="Lee J.H."/>
            <person name="Choi E."/>
            <person name="Choi E."/>
            <person name="Lee S.E."/>
            <person name="Jeon J."/>
            <person name="Kim H."/>
            <person name="Choi G."/>
            <person name="Song H."/>
            <person name="Lee J."/>
            <person name="Lee S.C."/>
            <person name="Kwon J.K."/>
            <person name="Lee H.Y."/>
            <person name="Koo N."/>
            <person name="Hong Y."/>
            <person name="Kim R.W."/>
            <person name="Kang W.H."/>
            <person name="Huh J.H."/>
            <person name="Kang B.C."/>
            <person name="Yang T.J."/>
            <person name="Lee Y.H."/>
            <person name="Bennetzen J.L."/>
            <person name="Choi D."/>
        </authorList>
    </citation>
    <scope>NUCLEOTIDE SEQUENCE [LARGE SCALE GENOMIC DNA]</scope>
    <source>
        <strain evidence="5">cv. CM334</strain>
    </source>
</reference>
<evidence type="ECO:0000256" key="2">
    <source>
        <dbReference type="ARBA" id="ARBA00023277"/>
    </source>
</evidence>
<dbReference type="InterPro" id="IPR017853">
    <property type="entry name" value="GH"/>
</dbReference>
<dbReference type="InterPro" id="IPR001554">
    <property type="entry name" value="Glyco_hydro_14"/>
</dbReference>
<dbReference type="PANTHER" id="PTHR31352">
    <property type="entry name" value="BETA-AMYLASE 1, CHLOROPLASTIC"/>
    <property type="match status" value="1"/>
</dbReference>
<dbReference type="GO" id="GO:0016161">
    <property type="term" value="F:beta-amylase activity"/>
    <property type="evidence" value="ECO:0007669"/>
    <property type="project" value="InterPro"/>
</dbReference>
<dbReference type="GO" id="GO:0000272">
    <property type="term" value="P:polysaccharide catabolic process"/>
    <property type="evidence" value="ECO:0007669"/>
    <property type="project" value="UniProtKB-KW"/>
</dbReference>
<keyword evidence="2" id="KW-0119">Carbohydrate metabolism</keyword>
<proteinExistence type="inferred from homology"/>
<dbReference type="SUPFAM" id="SSF51445">
    <property type="entry name" value="(Trans)glycosidases"/>
    <property type="match status" value="1"/>
</dbReference>
<evidence type="ECO:0000313" key="4">
    <source>
        <dbReference type="EMBL" id="PHT85817.1"/>
    </source>
</evidence>
<dbReference type="Gramene" id="PHT85817">
    <property type="protein sequence ID" value="PHT85817"/>
    <property type="gene ID" value="T459_07923"/>
</dbReference>
<evidence type="ECO:0000256" key="1">
    <source>
        <dbReference type="ARBA" id="ARBA00005652"/>
    </source>
</evidence>
<dbReference type="EMBL" id="AYRZ02000003">
    <property type="protein sequence ID" value="PHT85817.1"/>
    <property type="molecule type" value="Genomic_DNA"/>
</dbReference>
<dbReference type="STRING" id="4072.A0A2G2ZV17"/>
<protein>
    <submittedName>
        <fullName evidence="4">Uncharacterized protein</fullName>
    </submittedName>
</protein>
<dbReference type="OMA" id="FNFTCAE"/>
<dbReference type="PANTHER" id="PTHR31352:SF58">
    <property type="entry name" value="BETA-AMYLASE 2, CHLOROPLASTIC"/>
    <property type="match status" value="1"/>
</dbReference>
<dbReference type="Proteomes" id="UP000222542">
    <property type="component" value="Unassembled WGS sequence"/>
</dbReference>
<sequence>MVAEEAGCSTWARVAKNAGSYNAKPQDTKLFRDGGGDYPKALADHEGLVWQVLNVGWAIEIAVAGENALPCYDRKGYSKILEVAKPVGDPKHRQIYRLTYLRLCSTLPEHDNLMEFTSFVQKRHGVKPSG</sequence>
<keyword evidence="3" id="KW-0624">Polysaccharide degradation</keyword>
<dbReference type="Gene3D" id="3.20.20.80">
    <property type="entry name" value="Glycosidases"/>
    <property type="match status" value="1"/>
</dbReference>
<comment type="caution">
    <text evidence="4">The sequence shown here is derived from an EMBL/GenBank/DDBJ whole genome shotgun (WGS) entry which is preliminary data.</text>
</comment>
<name>A0A2G2ZV17_CAPAN</name>
<comment type="similarity">
    <text evidence="1">Belongs to the glycosyl hydrolase 14 family.</text>
</comment>
<dbReference type="AlphaFoldDB" id="A0A2G2ZV17"/>
<reference evidence="4 5" key="1">
    <citation type="journal article" date="2014" name="Nat. Genet.">
        <title>Genome sequence of the hot pepper provides insights into the evolution of pungency in Capsicum species.</title>
        <authorList>
            <person name="Kim S."/>
            <person name="Park M."/>
            <person name="Yeom S.I."/>
            <person name="Kim Y.M."/>
            <person name="Lee J.M."/>
            <person name="Lee H.A."/>
            <person name="Seo E."/>
            <person name="Choi J."/>
            <person name="Cheong K."/>
            <person name="Kim K.T."/>
            <person name="Jung K."/>
            <person name="Lee G.W."/>
            <person name="Oh S.K."/>
            <person name="Bae C."/>
            <person name="Kim S.B."/>
            <person name="Lee H.Y."/>
            <person name="Kim S.Y."/>
            <person name="Kim M.S."/>
            <person name="Kang B.C."/>
            <person name="Jo Y.D."/>
            <person name="Yang H.B."/>
            <person name="Jeong H.J."/>
            <person name="Kang W.H."/>
            <person name="Kwon J.K."/>
            <person name="Shin C."/>
            <person name="Lim J.Y."/>
            <person name="Park J.H."/>
            <person name="Huh J.H."/>
            <person name="Kim J.S."/>
            <person name="Kim B.D."/>
            <person name="Cohen O."/>
            <person name="Paran I."/>
            <person name="Suh M.C."/>
            <person name="Lee S.B."/>
            <person name="Kim Y.K."/>
            <person name="Shin Y."/>
            <person name="Noh S.J."/>
            <person name="Park J."/>
            <person name="Seo Y.S."/>
            <person name="Kwon S.Y."/>
            <person name="Kim H.A."/>
            <person name="Park J.M."/>
            <person name="Kim H.J."/>
            <person name="Choi S.B."/>
            <person name="Bosland P.W."/>
            <person name="Reeves G."/>
            <person name="Jo S.H."/>
            <person name="Lee B.W."/>
            <person name="Cho H.T."/>
            <person name="Choi H.S."/>
            <person name="Lee M.S."/>
            <person name="Yu Y."/>
            <person name="Do Choi Y."/>
            <person name="Park B.S."/>
            <person name="van Deynze A."/>
            <person name="Ashrafi H."/>
            <person name="Hill T."/>
            <person name="Kim W.T."/>
            <person name="Pai H.S."/>
            <person name="Ahn H.K."/>
            <person name="Yeam I."/>
            <person name="Giovannoni J.J."/>
            <person name="Rose J.K."/>
            <person name="Sorensen I."/>
            <person name="Lee S.J."/>
            <person name="Kim R.W."/>
            <person name="Choi I.Y."/>
            <person name="Choi B.S."/>
            <person name="Lim J.S."/>
            <person name="Lee Y.H."/>
            <person name="Choi D."/>
        </authorList>
    </citation>
    <scope>NUCLEOTIDE SEQUENCE [LARGE SCALE GENOMIC DNA]</scope>
    <source>
        <strain evidence="5">cv. CM334</strain>
    </source>
</reference>